<proteinExistence type="predicted"/>
<evidence type="ECO:0000313" key="3">
    <source>
        <dbReference type="Proteomes" id="UP001054945"/>
    </source>
</evidence>
<dbReference type="Proteomes" id="UP001054945">
    <property type="component" value="Unassembled WGS sequence"/>
</dbReference>
<feature type="compositionally biased region" description="Basic and acidic residues" evidence="1">
    <location>
        <begin position="9"/>
        <end position="19"/>
    </location>
</feature>
<accession>A0AAV4VLV9</accession>
<evidence type="ECO:0000313" key="2">
    <source>
        <dbReference type="EMBL" id="GIY70410.1"/>
    </source>
</evidence>
<sequence length="83" mass="9562">MARMQKQRSKSEFNREAQKKTTPPLLYLDSRLTDLTLCSTPNRKSFELDRILIYPPSGTDHGIFMSCCMSTDFDQIDLVSGRE</sequence>
<evidence type="ECO:0000256" key="1">
    <source>
        <dbReference type="SAM" id="MobiDB-lite"/>
    </source>
</evidence>
<reference evidence="2 3" key="1">
    <citation type="submission" date="2021-06" db="EMBL/GenBank/DDBJ databases">
        <title>Caerostris extrusa draft genome.</title>
        <authorList>
            <person name="Kono N."/>
            <person name="Arakawa K."/>
        </authorList>
    </citation>
    <scope>NUCLEOTIDE SEQUENCE [LARGE SCALE GENOMIC DNA]</scope>
</reference>
<dbReference type="EMBL" id="BPLR01014660">
    <property type="protein sequence ID" value="GIY70410.1"/>
    <property type="molecule type" value="Genomic_DNA"/>
</dbReference>
<gene>
    <name evidence="2" type="ORF">CEXT_286191</name>
</gene>
<comment type="caution">
    <text evidence="2">The sequence shown here is derived from an EMBL/GenBank/DDBJ whole genome shotgun (WGS) entry which is preliminary data.</text>
</comment>
<name>A0AAV4VLV9_CAEEX</name>
<feature type="region of interest" description="Disordered" evidence="1">
    <location>
        <begin position="1"/>
        <end position="21"/>
    </location>
</feature>
<organism evidence="2 3">
    <name type="scientific">Caerostris extrusa</name>
    <name type="common">Bark spider</name>
    <name type="synonym">Caerostris bankana</name>
    <dbReference type="NCBI Taxonomy" id="172846"/>
    <lineage>
        <taxon>Eukaryota</taxon>
        <taxon>Metazoa</taxon>
        <taxon>Ecdysozoa</taxon>
        <taxon>Arthropoda</taxon>
        <taxon>Chelicerata</taxon>
        <taxon>Arachnida</taxon>
        <taxon>Araneae</taxon>
        <taxon>Araneomorphae</taxon>
        <taxon>Entelegynae</taxon>
        <taxon>Araneoidea</taxon>
        <taxon>Araneidae</taxon>
        <taxon>Caerostris</taxon>
    </lineage>
</organism>
<keyword evidence="3" id="KW-1185">Reference proteome</keyword>
<protein>
    <submittedName>
        <fullName evidence="2">Uncharacterized protein</fullName>
    </submittedName>
</protein>
<dbReference type="AlphaFoldDB" id="A0AAV4VLV9"/>